<gene>
    <name evidence="8" type="ORF">U732_633</name>
</gene>
<dbReference type="STRING" id="29341.RSJ17_05965"/>
<evidence type="ECO:0000256" key="1">
    <source>
        <dbReference type="ARBA" id="ARBA00004651"/>
    </source>
</evidence>
<feature type="transmembrane region" description="Helical" evidence="7">
    <location>
        <begin position="111"/>
        <end position="131"/>
    </location>
</feature>
<keyword evidence="4 7" id="KW-0812">Transmembrane</keyword>
<protein>
    <submittedName>
        <fullName evidence="8">Chromate transporter family protein</fullName>
    </submittedName>
</protein>
<evidence type="ECO:0000256" key="4">
    <source>
        <dbReference type="ARBA" id="ARBA00022692"/>
    </source>
</evidence>
<dbReference type="GO" id="GO:0015109">
    <property type="term" value="F:chromate transmembrane transporter activity"/>
    <property type="evidence" value="ECO:0007669"/>
    <property type="project" value="InterPro"/>
</dbReference>
<dbReference type="Proteomes" id="UP000031366">
    <property type="component" value="Unassembled WGS sequence"/>
</dbReference>
<evidence type="ECO:0000256" key="5">
    <source>
        <dbReference type="ARBA" id="ARBA00022989"/>
    </source>
</evidence>
<dbReference type="GO" id="GO:0005886">
    <property type="term" value="C:plasma membrane"/>
    <property type="evidence" value="ECO:0007669"/>
    <property type="project" value="UniProtKB-SubCell"/>
</dbReference>
<keyword evidence="6 7" id="KW-0472">Membrane</keyword>
<keyword evidence="3" id="KW-1003">Cell membrane</keyword>
<evidence type="ECO:0000313" key="8">
    <source>
        <dbReference type="EMBL" id="KIE44677.1"/>
    </source>
</evidence>
<proteinExistence type="inferred from homology"/>
<feature type="transmembrane region" description="Helical" evidence="7">
    <location>
        <begin position="76"/>
        <end position="99"/>
    </location>
</feature>
<evidence type="ECO:0000256" key="7">
    <source>
        <dbReference type="SAM" id="Phobius"/>
    </source>
</evidence>
<reference evidence="8 9" key="1">
    <citation type="journal article" date="2015" name="Infect. Genet. Evol.">
        <title>Genomic sequences of six botulinum neurotoxin-producing strains representing three clostridial species illustrate the mobility and diversity of botulinum neurotoxin genes.</title>
        <authorList>
            <person name="Smith T.J."/>
            <person name="Hill K.K."/>
            <person name="Xie G."/>
            <person name="Foley B.T."/>
            <person name="Williamson C.H."/>
            <person name="Foster J.T."/>
            <person name="Johnson S.L."/>
            <person name="Chertkov O."/>
            <person name="Teshima H."/>
            <person name="Gibbons H.S."/>
            <person name="Johnsky L.A."/>
            <person name="Karavis M.A."/>
            <person name="Smith L.A."/>
        </authorList>
    </citation>
    <scope>NUCLEOTIDE SEQUENCE [LARGE SCALE GENOMIC DNA]</scope>
    <source>
        <strain evidence="8 9">CDC 2741</strain>
    </source>
</reference>
<dbReference type="RefSeq" id="WP_039636612.1">
    <property type="nucleotide sequence ID" value="NZ_AYSO01000020.1"/>
</dbReference>
<keyword evidence="9" id="KW-1185">Reference proteome</keyword>
<dbReference type="InterPro" id="IPR003370">
    <property type="entry name" value="Chromate_transpt"/>
</dbReference>
<dbReference type="OrthoDB" id="9788907at2"/>
<evidence type="ECO:0000256" key="2">
    <source>
        <dbReference type="ARBA" id="ARBA00005262"/>
    </source>
</evidence>
<comment type="caution">
    <text evidence="8">The sequence shown here is derived from an EMBL/GenBank/DDBJ whole genome shotgun (WGS) entry which is preliminary data.</text>
</comment>
<comment type="similarity">
    <text evidence="2">Belongs to the chromate ion transporter (CHR) (TC 2.A.51) family.</text>
</comment>
<organism evidence="8 9">
    <name type="scientific">Clostridium argentinense CDC 2741</name>
    <dbReference type="NCBI Taxonomy" id="1418104"/>
    <lineage>
        <taxon>Bacteria</taxon>
        <taxon>Bacillati</taxon>
        <taxon>Bacillota</taxon>
        <taxon>Clostridia</taxon>
        <taxon>Eubacteriales</taxon>
        <taxon>Clostridiaceae</taxon>
        <taxon>Clostridium</taxon>
    </lineage>
</organism>
<dbReference type="PANTHER" id="PTHR43663">
    <property type="entry name" value="CHROMATE TRANSPORT PROTEIN-RELATED"/>
    <property type="match status" value="1"/>
</dbReference>
<comment type="subcellular location">
    <subcellularLocation>
        <location evidence="1">Cell membrane</location>
        <topology evidence="1">Multi-pass membrane protein</topology>
    </subcellularLocation>
</comment>
<sequence length="177" mass="19692">MKKLLQMFITFFKIGSFTFGGGYAMIPLIEKEVVDKHKWLTKEEFLDIIVISQTFPGALAVNSCTFIGYKIGNFPGAILGLLGVTLPSFFIILLIAMFFTKFRNLYTVELIFKGINAAVPLLILVAVISLSKSLNKNYINIIIIIITVLAITIFNVNPVIIILLSAIYGIISNRKKV</sequence>
<keyword evidence="5 7" id="KW-1133">Transmembrane helix</keyword>
<name>A0A0C1QUE8_9CLOT</name>
<feature type="transmembrane region" description="Helical" evidence="7">
    <location>
        <begin position="7"/>
        <end position="28"/>
    </location>
</feature>
<dbReference type="InterPro" id="IPR052518">
    <property type="entry name" value="CHR_Transporter"/>
</dbReference>
<dbReference type="Pfam" id="PF02417">
    <property type="entry name" value="Chromate_transp"/>
    <property type="match status" value="1"/>
</dbReference>
<evidence type="ECO:0000256" key="3">
    <source>
        <dbReference type="ARBA" id="ARBA00022475"/>
    </source>
</evidence>
<dbReference type="PANTHER" id="PTHR43663:SF2">
    <property type="entry name" value="CHROMATE TRANSPORT PROTEIN-RELATED"/>
    <property type="match status" value="1"/>
</dbReference>
<dbReference type="AlphaFoldDB" id="A0A0C1QUE8"/>
<feature type="transmembrane region" description="Helical" evidence="7">
    <location>
        <begin position="138"/>
        <end position="171"/>
    </location>
</feature>
<evidence type="ECO:0000313" key="9">
    <source>
        <dbReference type="Proteomes" id="UP000031366"/>
    </source>
</evidence>
<evidence type="ECO:0000256" key="6">
    <source>
        <dbReference type="ARBA" id="ARBA00023136"/>
    </source>
</evidence>
<dbReference type="EMBL" id="AYSO01000020">
    <property type="protein sequence ID" value="KIE44677.1"/>
    <property type="molecule type" value="Genomic_DNA"/>
</dbReference>
<accession>A0A0C1QUE8</accession>